<evidence type="ECO:0000256" key="1">
    <source>
        <dbReference type="SAM" id="MobiDB-lite"/>
    </source>
</evidence>
<evidence type="ECO:0000313" key="4">
    <source>
        <dbReference type="EMBL" id="CUU42430.1"/>
    </source>
</evidence>
<evidence type="ECO:0000313" key="3">
    <source>
        <dbReference type="EMBL" id="BAS00334.1"/>
    </source>
</evidence>
<evidence type="ECO:0000259" key="2">
    <source>
        <dbReference type="Pfam" id="PF04071"/>
    </source>
</evidence>
<dbReference type="RefSeq" id="WP_082416921.1">
    <property type="nucleotide sequence ID" value="NZ_AP014854.2"/>
</dbReference>
<evidence type="ECO:0000313" key="5">
    <source>
        <dbReference type="Proteomes" id="UP000065734"/>
    </source>
</evidence>
<gene>
    <name evidence="3" type="ORF">BV133_2740</name>
    <name evidence="4" type="ORF">BVIRIDIS_14420</name>
</gene>
<dbReference type="AlphaFoldDB" id="A0A0H5BQ46"/>
<feature type="region of interest" description="Disordered" evidence="1">
    <location>
        <begin position="102"/>
        <end position="133"/>
    </location>
</feature>
<proteinExistence type="predicted"/>
<dbReference type="Proteomes" id="UP000065734">
    <property type="component" value="Chromosome I"/>
</dbReference>
<dbReference type="Pfam" id="PF04071">
    <property type="entry name" value="zf-like"/>
    <property type="match status" value="1"/>
</dbReference>
<keyword evidence="5" id="KW-1185">Reference proteome</keyword>
<sequence>MQPKDTTQNEAFKGFTNTACPFYPCHKGVETEFNCLFCYCPLIAYECPGPYKVFTDKNGLKRKDCSDCILPHNGYLRSWNFIQKWLERPVIWDGHEQTLPPVRRLRAAPGGAEPTDDQPAGDAPATDEPAKAD</sequence>
<dbReference type="STRING" id="1079.BVIR_1997"/>
<reference evidence="5" key="3">
    <citation type="journal article" date="2016" name="Genome Announc.">
        <title>Revised genome sequence of the purple photosynthetic bacterium Blastochloris viridis.</title>
        <authorList>
            <person name="Liu L.N."/>
            <person name="Faulkner M."/>
            <person name="Liu X."/>
            <person name="Huang F."/>
            <person name="Darby A.C."/>
            <person name="Hall N."/>
        </authorList>
    </citation>
    <scope>NUCLEOTIDE SEQUENCE [LARGE SCALE GENOMIC DNA]</scope>
    <source>
        <strain evidence="5">ATCC 19567 / DSM 133 / F</strain>
    </source>
</reference>
<organism evidence="4 5">
    <name type="scientific">Blastochloris viridis</name>
    <name type="common">Rhodopseudomonas viridis</name>
    <dbReference type="NCBI Taxonomy" id="1079"/>
    <lineage>
        <taxon>Bacteria</taxon>
        <taxon>Pseudomonadati</taxon>
        <taxon>Pseudomonadota</taxon>
        <taxon>Alphaproteobacteria</taxon>
        <taxon>Hyphomicrobiales</taxon>
        <taxon>Blastochloridaceae</taxon>
        <taxon>Blastochloris</taxon>
    </lineage>
</organism>
<reference evidence="4" key="2">
    <citation type="submission" date="2015-11" db="EMBL/GenBank/DDBJ databases">
        <authorList>
            <person name="Zhang Y."/>
            <person name="Guo Z."/>
        </authorList>
    </citation>
    <scope>NUCLEOTIDE SEQUENCE</scope>
    <source>
        <strain evidence="4">1</strain>
    </source>
</reference>
<protein>
    <submittedName>
        <fullName evidence="3">Cobalamine-related hypothetical metal-binding protein CrdX</fullName>
    </submittedName>
    <submittedName>
        <fullName evidence="4">Cysteine-rich small domain protein</fullName>
    </submittedName>
</protein>
<name>A0A0H5BQ46_BLAVI</name>
<dbReference type="KEGG" id="bvr:BVIR_1997"/>
<reference evidence="3" key="1">
    <citation type="journal article" date="2015" name="Genome Announc.">
        <title>Complete Genome Sequence of the Bacteriochlorophyll b-Producing Photosynthetic Bacterium Blastochloris viridis.</title>
        <authorList>
            <person name="Tsukatani Y."/>
            <person name="Hirose Y."/>
            <person name="Harada J."/>
            <person name="Misawa N."/>
            <person name="Mori K."/>
            <person name="Inoue K."/>
            <person name="Tamiaki H."/>
        </authorList>
    </citation>
    <scope>NUCLEOTIDE SEQUENCE [LARGE SCALE GENOMIC DNA]</scope>
    <source>
        <strain evidence="3">DSM 133</strain>
    </source>
</reference>
<dbReference type="InterPro" id="IPR007212">
    <property type="entry name" value="Zf-like"/>
</dbReference>
<dbReference type="PATRIC" id="fig|1079.6.peg.2068"/>
<dbReference type="EMBL" id="LN907867">
    <property type="protein sequence ID" value="CUU42430.1"/>
    <property type="molecule type" value="Genomic_DNA"/>
</dbReference>
<accession>A0A0H5BQ46</accession>
<feature type="domain" description="Cysteine-rich small" evidence="2">
    <location>
        <begin position="15"/>
        <end position="74"/>
    </location>
</feature>
<dbReference type="OrthoDB" id="9799337at2"/>
<dbReference type="EMBL" id="AP014854">
    <property type="protein sequence ID" value="BAS00334.1"/>
    <property type="molecule type" value="Genomic_DNA"/>
</dbReference>